<dbReference type="Gene3D" id="3.60.40.10">
    <property type="entry name" value="PPM-type phosphatase domain"/>
    <property type="match status" value="1"/>
</dbReference>
<dbReference type="SMART" id="SM00332">
    <property type="entry name" value="PP2Cc"/>
    <property type="match status" value="1"/>
</dbReference>
<feature type="domain" description="PPM-type phosphatase" evidence="2">
    <location>
        <begin position="7"/>
        <end position="257"/>
    </location>
</feature>
<dbReference type="AlphaFoldDB" id="A0A1M6QIE2"/>
<dbReference type="Proteomes" id="UP000184310">
    <property type="component" value="Unassembled WGS sequence"/>
</dbReference>
<keyword evidence="1" id="KW-0175">Coiled coil</keyword>
<dbReference type="Pfam" id="PF13672">
    <property type="entry name" value="PP2C_2"/>
    <property type="match status" value="1"/>
</dbReference>
<dbReference type="OrthoDB" id="9801841at2"/>
<dbReference type="CDD" id="cd00143">
    <property type="entry name" value="PP2Cc"/>
    <property type="match status" value="1"/>
</dbReference>
<gene>
    <name evidence="3" type="ORF">SAMN02745163_03408</name>
</gene>
<dbReference type="InterPro" id="IPR001932">
    <property type="entry name" value="PPM-type_phosphatase-like_dom"/>
</dbReference>
<evidence type="ECO:0000259" key="2">
    <source>
        <dbReference type="PROSITE" id="PS51746"/>
    </source>
</evidence>
<reference evidence="3 4" key="1">
    <citation type="submission" date="2016-11" db="EMBL/GenBank/DDBJ databases">
        <authorList>
            <person name="Jaros S."/>
            <person name="Januszkiewicz K."/>
            <person name="Wedrychowicz H."/>
        </authorList>
    </citation>
    <scope>NUCLEOTIDE SEQUENCE [LARGE SCALE GENOMIC DNA]</scope>
    <source>
        <strain evidence="3 4">DSM 21758</strain>
    </source>
</reference>
<dbReference type="EMBL" id="FQZB01000014">
    <property type="protein sequence ID" value="SHK19787.1"/>
    <property type="molecule type" value="Genomic_DNA"/>
</dbReference>
<organism evidence="3 4">
    <name type="scientific">Clostridium cavendishii DSM 21758</name>
    <dbReference type="NCBI Taxonomy" id="1121302"/>
    <lineage>
        <taxon>Bacteria</taxon>
        <taxon>Bacillati</taxon>
        <taxon>Bacillota</taxon>
        <taxon>Clostridia</taxon>
        <taxon>Eubacteriales</taxon>
        <taxon>Clostridiaceae</taxon>
        <taxon>Clostridium</taxon>
    </lineage>
</organism>
<evidence type="ECO:0000313" key="4">
    <source>
        <dbReference type="Proteomes" id="UP000184310"/>
    </source>
</evidence>
<accession>A0A1M6QIE2</accession>
<proteinExistence type="predicted"/>
<feature type="coiled-coil region" evidence="1">
    <location>
        <begin position="76"/>
        <end position="103"/>
    </location>
</feature>
<evidence type="ECO:0000313" key="3">
    <source>
        <dbReference type="EMBL" id="SHK19787.1"/>
    </source>
</evidence>
<dbReference type="PROSITE" id="PS51746">
    <property type="entry name" value="PPM_2"/>
    <property type="match status" value="1"/>
</dbReference>
<sequence>MDNLKFHVGVASDIGNTKTTNQDSVLVEIGDYKGKEFGLFLVCDGLGGLSQGEIASLSAVKCFKEWWENEVGDLIKKEDKDIIESLEETLLRANRRIYKYSKEINSKIGTTVTALFISGNKYYIVNVGDSRIYRVDKRVIQETEDDSYVAMKVKNKEMTIEEAKNSKMKNILLQCVGAKENIVVYKKIGEIGQSAAFLLCSDGFYNKFNEKEMKIELDKLLKSEDYDTEVQDLAINMVQTVKNRKERDNISLILVIIEGRREKENIFSRLIRRRE</sequence>
<dbReference type="InterPro" id="IPR036457">
    <property type="entry name" value="PPM-type-like_dom_sf"/>
</dbReference>
<keyword evidence="4" id="KW-1185">Reference proteome</keyword>
<protein>
    <submittedName>
        <fullName evidence="3">Protein phosphatase</fullName>
    </submittedName>
</protein>
<dbReference type="SUPFAM" id="SSF81606">
    <property type="entry name" value="PP2C-like"/>
    <property type="match status" value="1"/>
</dbReference>
<dbReference type="SMART" id="SM00331">
    <property type="entry name" value="PP2C_SIG"/>
    <property type="match status" value="1"/>
</dbReference>
<dbReference type="STRING" id="1121302.SAMN02745163_03408"/>
<evidence type="ECO:0000256" key="1">
    <source>
        <dbReference type="SAM" id="Coils"/>
    </source>
</evidence>
<dbReference type="RefSeq" id="WP_072990640.1">
    <property type="nucleotide sequence ID" value="NZ_FQZB01000014.1"/>
</dbReference>
<name>A0A1M6QIE2_9CLOT</name>